<dbReference type="InterPro" id="IPR042096">
    <property type="entry name" value="Dihydro-acid_dehy_C"/>
</dbReference>
<dbReference type="PANTHER" id="PTHR43183">
    <property type="entry name" value="HYPOTHETICAL DIHYDROXYACID DEHYDRATASE (EUROFUNG)-RELATED"/>
    <property type="match status" value="1"/>
</dbReference>
<dbReference type="Gene3D" id="3.50.30.80">
    <property type="entry name" value="IlvD/EDD C-terminal domain-like"/>
    <property type="match status" value="1"/>
</dbReference>
<dbReference type="GO" id="GO:0004160">
    <property type="term" value="F:dihydroxy-acid dehydratase activity"/>
    <property type="evidence" value="ECO:0007669"/>
    <property type="project" value="UniProtKB-EC"/>
</dbReference>
<dbReference type="Proteomes" id="UP000542353">
    <property type="component" value="Unassembled WGS sequence"/>
</dbReference>
<keyword evidence="4" id="KW-0411">Iron-sulfur</keyword>
<gene>
    <name evidence="8" type="ORF">HNR60_002051</name>
</gene>
<dbReference type="InterPro" id="IPR037237">
    <property type="entry name" value="IlvD/EDD_N"/>
</dbReference>
<dbReference type="InterPro" id="IPR056740">
    <property type="entry name" value="ILV_EDD_C"/>
</dbReference>
<keyword evidence="9" id="KW-1185">Reference proteome</keyword>
<reference evidence="8 9" key="1">
    <citation type="submission" date="2020-08" db="EMBL/GenBank/DDBJ databases">
        <title>Genomic Encyclopedia of Type Strains, Phase IV (KMG-IV): sequencing the most valuable type-strain genomes for metagenomic binning, comparative biology and taxonomic classification.</title>
        <authorList>
            <person name="Goeker M."/>
        </authorList>
    </citation>
    <scope>NUCLEOTIDE SEQUENCE [LARGE SCALE GENOMIC DNA]</scope>
    <source>
        <strain evidence="8 9">DSM 12706</strain>
    </source>
</reference>
<dbReference type="PROSITE" id="PS00886">
    <property type="entry name" value="ILVD_EDD_1"/>
    <property type="match status" value="1"/>
</dbReference>
<dbReference type="RefSeq" id="WP_184256997.1">
    <property type="nucleotide sequence ID" value="NZ_JACHIH010000010.1"/>
</dbReference>
<evidence type="ECO:0000256" key="1">
    <source>
        <dbReference type="ARBA" id="ARBA00006486"/>
    </source>
</evidence>
<evidence type="ECO:0000256" key="2">
    <source>
        <dbReference type="ARBA" id="ARBA00022723"/>
    </source>
</evidence>
<keyword evidence="2" id="KW-0479">Metal-binding</keyword>
<organism evidence="8 9">
    <name type="scientific">Rhodopseudomonas rhenobacensis</name>
    <dbReference type="NCBI Taxonomy" id="87461"/>
    <lineage>
        <taxon>Bacteria</taxon>
        <taxon>Pseudomonadati</taxon>
        <taxon>Pseudomonadota</taxon>
        <taxon>Alphaproteobacteria</taxon>
        <taxon>Hyphomicrobiales</taxon>
        <taxon>Nitrobacteraceae</taxon>
        <taxon>Rhodopseudomonas</taxon>
    </lineage>
</organism>
<dbReference type="GO" id="GO:0046872">
    <property type="term" value="F:metal ion binding"/>
    <property type="evidence" value="ECO:0007669"/>
    <property type="project" value="UniProtKB-KW"/>
</dbReference>
<evidence type="ECO:0000256" key="3">
    <source>
        <dbReference type="ARBA" id="ARBA00023004"/>
    </source>
</evidence>
<dbReference type="InterPro" id="IPR052352">
    <property type="entry name" value="Sugar_Degrad_Dehydratases"/>
</dbReference>
<dbReference type="GO" id="GO:0051536">
    <property type="term" value="F:iron-sulfur cluster binding"/>
    <property type="evidence" value="ECO:0007669"/>
    <property type="project" value="UniProtKB-KW"/>
</dbReference>
<dbReference type="EMBL" id="JACHIH010000010">
    <property type="protein sequence ID" value="MBB5047297.1"/>
    <property type="molecule type" value="Genomic_DNA"/>
</dbReference>
<dbReference type="Pfam" id="PF24877">
    <property type="entry name" value="ILV_EDD_C"/>
    <property type="match status" value="1"/>
</dbReference>
<evidence type="ECO:0000313" key="9">
    <source>
        <dbReference type="Proteomes" id="UP000542353"/>
    </source>
</evidence>
<keyword evidence="3" id="KW-0408">Iron</keyword>
<feature type="domain" description="Dihydroxy-acid/6-phosphogluconate dehydratase C-terminal" evidence="7">
    <location>
        <begin position="365"/>
        <end position="559"/>
    </location>
</feature>
<dbReference type="InterPro" id="IPR020558">
    <property type="entry name" value="DiOHA_6PGluconate_deHydtase_CS"/>
</dbReference>
<name>A0A7W8DYZ5_9BRAD</name>
<evidence type="ECO:0000256" key="5">
    <source>
        <dbReference type="ARBA" id="ARBA00023239"/>
    </source>
</evidence>
<dbReference type="InterPro" id="IPR000581">
    <property type="entry name" value="ILV_EDD_N"/>
</dbReference>
<evidence type="ECO:0000256" key="4">
    <source>
        <dbReference type="ARBA" id="ARBA00023014"/>
    </source>
</evidence>
<dbReference type="Pfam" id="PF00920">
    <property type="entry name" value="ILVD_EDD_N"/>
    <property type="match status" value="1"/>
</dbReference>
<accession>A0A7W8DYZ5</accession>
<comment type="caution">
    <text evidence="8">The sequence shown here is derived from an EMBL/GenBank/DDBJ whole genome shotgun (WGS) entry which is preliminary data.</text>
</comment>
<dbReference type="PANTHER" id="PTHR43183:SF1">
    <property type="entry name" value="HYPOTHETICAL DIHYDROXY-ACID DEHYDRATASE (EUROFUNG)-RELATED"/>
    <property type="match status" value="1"/>
</dbReference>
<evidence type="ECO:0000313" key="8">
    <source>
        <dbReference type="EMBL" id="MBB5047297.1"/>
    </source>
</evidence>
<keyword evidence="5 8" id="KW-0456">Lyase</keyword>
<protein>
    <submittedName>
        <fullName evidence="8">Dihydroxy-acid dehydratase</fullName>
        <ecNumber evidence="8">4.2.1.9</ecNumber>
    </submittedName>
</protein>
<comment type="similarity">
    <text evidence="1">Belongs to the IlvD/Edd family.</text>
</comment>
<proteinExistence type="inferred from homology"/>
<dbReference type="EC" id="4.2.1.9" evidence="8"/>
<dbReference type="AlphaFoldDB" id="A0A7W8DYZ5"/>
<sequence>MKNDDVHGLANGLTNYGDRDFALYLRRSFARSMGYSNEMLARPTVGIAYTPSGFNNCHRHFPELLDAVKRGVIAAGGLPLEFPTVSLGEVFLSPTSLRFRNLMAMDTEEMIRAQPMDSVVLMGGCDKTVPAQLMGAMSAGRPAIQLVGGPMMTGRHQGERLGACTDCRRFWSKYRATEIDKVTIDKIEGRLSTTSGTCAVMGTASTMACLAEALGMMLPGTAAIPAVHADRLRAAEASGIAAVQMIGSNRTPGNIITAKSLENALQVLLAIGGSTNAIIHLAAIAGRAGLPMSLDRLNELSDTTPVLVNLKPTGDNYMEDFFAGGGVGAVMRELKNDLHLDCLTVTGETLGERLAADEEWVDRSIIAAYDRPIEPVGGLVALFGSLAPGGAILKRSAADERLFEGEGRAVVFDSLADLAARIDDPDLDVQANDYLVLQNAGPFSASCMPEAGYLPIPKKLAQQGVKDMVRLSDARMSGTAFGTVILHVTPDSASGGPLAFVRNGDRIRLSVKQRRIDLLVEPAELERRRAAKGSVVPPVPERGYGRLYAEQILGADEGCDFRFLKPVAAE</sequence>
<feature type="domain" description="Dihydroxy-acid/6-phosphogluconate dehydratase N-terminal" evidence="6">
    <location>
        <begin position="42"/>
        <end position="352"/>
    </location>
</feature>
<evidence type="ECO:0000259" key="6">
    <source>
        <dbReference type="Pfam" id="PF00920"/>
    </source>
</evidence>
<dbReference type="SUPFAM" id="SSF52016">
    <property type="entry name" value="LeuD/IlvD-like"/>
    <property type="match status" value="1"/>
</dbReference>
<evidence type="ECO:0000259" key="7">
    <source>
        <dbReference type="Pfam" id="PF24877"/>
    </source>
</evidence>
<dbReference type="NCBIfam" id="NF004784">
    <property type="entry name" value="PRK06131.1"/>
    <property type="match status" value="1"/>
</dbReference>
<dbReference type="SUPFAM" id="SSF143975">
    <property type="entry name" value="IlvD/EDD N-terminal domain-like"/>
    <property type="match status" value="1"/>
</dbReference>